<evidence type="ECO:0000313" key="2">
    <source>
        <dbReference type="EMBL" id="KAJ4957702.1"/>
    </source>
</evidence>
<keyword evidence="3" id="KW-1185">Reference proteome</keyword>
<evidence type="ECO:0000313" key="3">
    <source>
        <dbReference type="Proteomes" id="UP001141806"/>
    </source>
</evidence>
<keyword evidence="1" id="KW-0812">Transmembrane</keyword>
<dbReference type="AlphaFoldDB" id="A0A9Q0H4Y5"/>
<name>A0A9Q0H4Y5_9MAGN</name>
<dbReference type="Proteomes" id="UP001141806">
    <property type="component" value="Unassembled WGS sequence"/>
</dbReference>
<keyword evidence="1" id="KW-1133">Transmembrane helix</keyword>
<reference evidence="2" key="1">
    <citation type="journal article" date="2023" name="Plant J.">
        <title>The genome of the king protea, Protea cynaroides.</title>
        <authorList>
            <person name="Chang J."/>
            <person name="Duong T.A."/>
            <person name="Schoeman C."/>
            <person name="Ma X."/>
            <person name="Roodt D."/>
            <person name="Barker N."/>
            <person name="Li Z."/>
            <person name="Van de Peer Y."/>
            <person name="Mizrachi E."/>
        </authorList>
    </citation>
    <scope>NUCLEOTIDE SEQUENCE</scope>
    <source>
        <tissue evidence="2">Young leaves</tissue>
    </source>
</reference>
<protein>
    <submittedName>
        <fullName evidence="2">Uncharacterized protein</fullName>
    </submittedName>
</protein>
<proteinExistence type="predicted"/>
<organism evidence="2 3">
    <name type="scientific">Protea cynaroides</name>
    <dbReference type="NCBI Taxonomy" id="273540"/>
    <lineage>
        <taxon>Eukaryota</taxon>
        <taxon>Viridiplantae</taxon>
        <taxon>Streptophyta</taxon>
        <taxon>Embryophyta</taxon>
        <taxon>Tracheophyta</taxon>
        <taxon>Spermatophyta</taxon>
        <taxon>Magnoliopsida</taxon>
        <taxon>Proteales</taxon>
        <taxon>Proteaceae</taxon>
        <taxon>Protea</taxon>
    </lineage>
</organism>
<evidence type="ECO:0000256" key="1">
    <source>
        <dbReference type="SAM" id="Phobius"/>
    </source>
</evidence>
<gene>
    <name evidence="2" type="ORF">NE237_024813</name>
</gene>
<sequence>MHRILRRMHDKLLQAIFSAFYYNALWMQLKLLKLKLHLVQQPELSPRGPELKNFFYQRVKKNPKTLDSSAGHVANYAIHHILISRLHTDYSHNYCTCQPGSYSQQGELKFCS</sequence>
<keyword evidence="1" id="KW-0472">Membrane</keyword>
<comment type="caution">
    <text evidence="2">The sequence shown here is derived from an EMBL/GenBank/DDBJ whole genome shotgun (WGS) entry which is preliminary data.</text>
</comment>
<accession>A0A9Q0H4Y5</accession>
<feature type="transmembrane region" description="Helical" evidence="1">
    <location>
        <begin position="12"/>
        <end position="29"/>
    </location>
</feature>
<dbReference type="EMBL" id="JAMYWD010000010">
    <property type="protein sequence ID" value="KAJ4957702.1"/>
    <property type="molecule type" value="Genomic_DNA"/>
</dbReference>